<dbReference type="EnsemblPlants" id="TuG1812G0300003167.01.T01">
    <property type="protein sequence ID" value="TuG1812G0300003167.01.T01.cds311631"/>
    <property type="gene ID" value="TuG1812G0300003167.01"/>
</dbReference>
<reference evidence="2" key="1">
    <citation type="journal article" date="2013" name="Nature">
        <title>Draft genome of the wheat A-genome progenitor Triticum urartu.</title>
        <authorList>
            <person name="Ling H.Q."/>
            <person name="Zhao S."/>
            <person name="Liu D."/>
            <person name="Wang J."/>
            <person name="Sun H."/>
            <person name="Zhang C."/>
            <person name="Fan H."/>
            <person name="Li D."/>
            <person name="Dong L."/>
            <person name="Tao Y."/>
            <person name="Gao C."/>
            <person name="Wu H."/>
            <person name="Li Y."/>
            <person name="Cui Y."/>
            <person name="Guo X."/>
            <person name="Zheng S."/>
            <person name="Wang B."/>
            <person name="Yu K."/>
            <person name="Liang Q."/>
            <person name="Yang W."/>
            <person name="Lou X."/>
            <person name="Chen J."/>
            <person name="Feng M."/>
            <person name="Jian J."/>
            <person name="Zhang X."/>
            <person name="Luo G."/>
            <person name="Jiang Y."/>
            <person name="Liu J."/>
            <person name="Wang Z."/>
            <person name="Sha Y."/>
            <person name="Zhang B."/>
            <person name="Wu H."/>
            <person name="Tang D."/>
            <person name="Shen Q."/>
            <person name="Xue P."/>
            <person name="Zou S."/>
            <person name="Wang X."/>
            <person name="Liu X."/>
            <person name="Wang F."/>
            <person name="Yang Y."/>
            <person name="An X."/>
            <person name="Dong Z."/>
            <person name="Zhang K."/>
            <person name="Zhang X."/>
            <person name="Luo M.C."/>
            <person name="Dvorak J."/>
            <person name="Tong Y."/>
            <person name="Wang J."/>
            <person name="Yang H."/>
            <person name="Li Z."/>
            <person name="Wang D."/>
            <person name="Zhang A."/>
            <person name="Wang J."/>
        </authorList>
    </citation>
    <scope>NUCLEOTIDE SEQUENCE</scope>
    <source>
        <strain evidence="2">cv. G1812</strain>
    </source>
</reference>
<name>A0A8R7PUZ9_TRIUA</name>
<reference evidence="1" key="3">
    <citation type="submission" date="2022-06" db="UniProtKB">
        <authorList>
            <consortium name="EnsemblPlants"/>
        </authorList>
    </citation>
    <scope>IDENTIFICATION</scope>
</reference>
<evidence type="ECO:0000313" key="2">
    <source>
        <dbReference type="Proteomes" id="UP000015106"/>
    </source>
</evidence>
<protein>
    <submittedName>
        <fullName evidence="1">Uncharacterized protein</fullName>
    </submittedName>
</protein>
<sequence length="66" mass="7630">MWILDDLVESGGAFSRVSAKMMTSSWRTARGPWQRCCSLVQWRRLRGKSPSHVLSELLDLTSKEYK</sequence>
<dbReference type="AlphaFoldDB" id="A0A8R7PUZ9"/>
<organism evidence="1 2">
    <name type="scientific">Triticum urartu</name>
    <name type="common">Red wild einkorn</name>
    <name type="synonym">Crithodium urartu</name>
    <dbReference type="NCBI Taxonomy" id="4572"/>
    <lineage>
        <taxon>Eukaryota</taxon>
        <taxon>Viridiplantae</taxon>
        <taxon>Streptophyta</taxon>
        <taxon>Embryophyta</taxon>
        <taxon>Tracheophyta</taxon>
        <taxon>Spermatophyta</taxon>
        <taxon>Magnoliopsida</taxon>
        <taxon>Liliopsida</taxon>
        <taxon>Poales</taxon>
        <taxon>Poaceae</taxon>
        <taxon>BOP clade</taxon>
        <taxon>Pooideae</taxon>
        <taxon>Triticodae</taxon>
        <taxon>Triticeae</taxon>
        <taxon>Triticinae</taxon>
        <taxon>Triticum</taxon>
    </lineage>
</organism>
<reference evidence="1" key="2">
    <citation type="submission" date="2018-03" db="EMBL/GenBank/DDBJ databases">
        <title>The Triticum urartu genome reveals the dynamic nature of wheat genome evolution.</title>
        <authorList>
            <person name="Ling H."/>
            <person name="Ma B."/>
            <person name="Shi X."/>
            <person name="Liu H."/>
            <person name="Dong L."/>
            <person name="Sun H."/>
            <person name="Cao Y."/>
            <person name="Gao Q."/>
            <person name="Zheng S."/>
            <person name="Li Y."/>
            <person name="Yu Y."/>
            <person name="Du H."/>
            <person name="Qi M."/>
            <person name="Li Y."/>
            <person name="Yu H."/>
            <person name="Cui Y."/>
            <person name="Wang N."/>
            <person name="Chen C."/>
            <person name="Wu H."/>
            <person name="Zhao Y."/>
            <person name="Zhang J."/>
            <person name="Li Y."/>
            <person name="Zhou W."/>
            <person name="Zhang B."/>
            <person name="Hu W."/>
            <person name="Eijk M."/>
            <person name="Tang J."/>
            <person name="Witsenboer H."/>
            <person name="Zhao S."/>
            <person name="Li Z."/>
            <person name="Zhang A."/>
            <person name="Wang D."/>
            <person name="Liang C."/>
        </authorList>
    </citation>
    <scope>NUCLEOTIDE SEQUENCE [LARGE SCALE GENOMIC DNA]</scope>
    <source>
        <strain evidence="1">cv. G1812</strain>
    </source>
</reference>
<proteinExistence type="predicted"/>
<dbReference type="Proteomes" id="UP000015106">
    <property type="component" value="Chromosome 3"/>
</dbReference>
<evidence type="ECO:0000313" key="1">
    <source>
        <dbReference type="EnsemblPlants" id="TuG1812G0300003167.01.T01.cds311631"/>
    </source>
</evidence>
<dbReference type="Gramene" id="TuG1812G0300003167.01.T01">
    <property type="protein sequence ID" value="TuG1812G0300003167.01.T01.cds311631"/>
    <property type="gene ID" value="TuG1812G0300003167.01"/>
</dbReference>
<keyword evidence="2" id="KW-1185">Reference proteome</keyword>
<accession>A0A8R7PUZ9</accession>